<sequence length="53" mass="6274">MKDKALVISTILNLKINSVMNEGNFKQNTFGLCFYDYLSLKWWKNPKLSQNYL</sequence>
<comment type="caution">
    <text evidence="1">The sequence shown here is derived from an EMBL/GenBank/DDBJ whole genome shotgun (WGS) entry which is preliminary data.</text>
</comment>
<dbReference type="EMBL" id="SEYY01001578">
    <property type="protein sequence ID" value="KAB7505226.1"/>
    <property type="molecule type" value="Genomic_DNA"/>
</dbReference>
<evidence type="ECO:0000313" key="1">
    <source>
        <dbReference type="EMBL" id="KAB7505226.1"/>
    </source>
</evidence>
<evidence type="ECO:0000313" key="2">
    <source>
        <dbReference type="Proteomes" id="UP000326759"/>
    </source>
</evidence>
<gene>
    <name evidence="1" type="ORF">Anas_12135</name>
</gene>
<reference evidence="1 2" key="1">
    <citation type="journal article" date="2019" name="PLoS Biol.">
        <title>Sex chromosomes control vertical transmission of feminizing Wolbachia symbionts in an isopod.</title>
        <authorList>
            <person name="Becking T."/>
            <person name="Chebbi M.A."/>
            <person name="Giraud I."/>
            <person name="Moumen B."/>
            <person name="Laverre T."/>
            <person name="Caubet Y."/>
            <person name="Peccoud J."/>
            <person name="Gilbert C."/>
            <person name="Cordaux R."/>
        </authorList>
    </citation>
    <scope>NUCLEOTIDE SEQUENCE [LARGE SCALE GENOMIC DNA]</scope>
    <source>
        <strain evidence="1">ANa2</strain>
        <tissue evidence="1">Whole body excluding digestive tract and cuticle</tissue>
    </source>
</reference>
<proteinExistence type="predicted"/>
<name>A0A5N5TEX9_9CRUS</name>
<organism evidence="1 2">
    <name type="scientific">Armadillidium nasatum</name>
    <dbReference type="NCBI Taxonomy" id="96803"/>
    <lineage>
        <taxon>Eukaryota</taxon>
        <taxon>Metazoa</taxon>
        <taxon>Ecdysozoa</taxon>
        <taxon>Arthropoda</taxon>
        <taxon>Crustacea</taxon>
        <taxon>Multicrustacea</taxon>
        <taxon>Malacostraca</taxon>
        <taxon>Eumalacostraca</taxon>
        <taxon>Peracarida</taxon>
        <taxon>Isopoda</taxon>
        <taxon>Oniscidea</taxon>
        <taxon>Crinocheta</taxon>
        <taxon>Armadillidiidae</taxon>
        <taxon>Armadillidium</taxon>
    </lineage>
</organism>
<accession>A0A5N5TEX9</accession>
<protein>
    <submittedName>
        <fullName evidence="1">Uncharacterized protein</fullName>
    </submittedName>
</protein>
<dbReference type="AlphaFoldDB" id="A0A5N5TEX9"/>
<dbReference type="Proteomes" id="UP000326759">
    <property type="component" value="Unassembled WGS sequence"/>
</dbReference>
<keyword evidence="2" id="KW-1185">Reference proteome</keyword>